<evidence type="ECO:0000256" key="2">
    <source>
        <dbReference type="ARBA" id="ARBA00022527"/>
    </source>
</evidence>
<dbReference type="PROSITE" id="PS50011">
    <property type="entry name" value="PROTEIN_KINASE_DOM"/>
    <property type="match status" value="1"/>
</dbReference>
<dbReference type="PANTHER" id="PTHR24363">
    <property type="entry name" value="SERINE/THREONINE PROTEIN KINASE"/>
    <property type="match status" value="1"/>
</dbReference>
<organism evidence="12 13">
    <name type="scientific">Pseudanabaena mucicola FACHB-723</name>
    <dbReference type="NCBI Taxonomy" id="2692860"/>
    <lineage>
        <taxon>Bacteria</taxon>
        <taxon>Bacillati</taxon>
        <taxon>Cyanobacteriota</taxon>
        <taxon>Cyanophyceae</taxon>
        <taxon>Pseudanabaenales</taxon>
        <taxon>Pseudanabaenaceae</taxon>
        <taxon>Pseudanabaena</taxon>
    </lineage>
</organism>
<keyword evidence="2 12" id="KW-0723">Serine/threonine-protein kinase</keyword>
<dbReference type="EC" id="2.7.11.1" evidence="1"/>
<gene>
    <name evidence="12" type="ORF">H6F41_10610</name>
</gene>
<evidence type="ECO:0000313" key="12">
    <source>
        <dbReference type="EMBL" id="MBD2188596.1"/>
    </source>
</evidence>
<accession>A0ABR7ZZ93</accession>
<keyword evidence="6 9" id="KW-0067">ATP-binding</keyword>
<dbReference type="Gene3D" id="3.30.200.20">
    <property type="entry name" value="Phosphorylase Kinase, domain 1"/>
    <property type="match status" value="1"/>
</dbReference>
<comment type="caution">
    <text evidence="12">The sequence shown here is derived from an EMBL/GenBank/DDBJ whole genome shotgun (WGS) entry which is preliminary data.</text>
</comment>
<dbReference type="CDD" id="cd14014">
    <property type="entry name" value="STKc_PknB_like"/>
    <property type="match status" value="1"/>
</dbReference>
<sequence>MSNLLDNRYRVTSVLGSGGFGETYLAEDTKMPSKRRCVIKQLKPVADNPQMYELLQQRFHREAAVLEALGEDSRYIPKLYANFTENGLFYLVQEWIDGITLTETIERSGKWNEAAVRQLMVSILQTLVYVHERGIIHRDIKPDNIILRDGEPVLIDFGAVKETLNVSTIRGGVQQQAHSIVIGTPGFMASEQAAGRPFFASDLYSLALTGIFALTGKYPQELGTDPQTGEVLWQSDVTGISPDLQGIFAKVLQFDPRDRYGSAREMLDALQANANPAPVIAPVKSIPVAPAMSNMQTVAVTPKGYPPLTTPNQVIPDQSVYVYQPQQTSQKKVFGQLLATVIVGGALGAAIATGIVVSQNGGVVALWNKIFPASQPNAKTSFYFLADSAFADPDKASIRVEELRSQGYKDAGQFWIPDYPNLGDSKFQQVYTSQFQDLDSCITNLKKHRTFVGDAYCAFASPNDKDPVQRVAGSDLPPTASPTPTPTPSKTATPAPAKPSPQQAIRAYYGLINDRQFQTAWQNLTPKFQRDGANGYQTFTDWWQSVDKVDVRGFRVVEIKDDVAVIDVDLTYQQGSKITPETLRMNLVWNEGSKQWQINTTNRQ</sequence>
<dbReference type="Gene3D" id="1.10.510.10">
    <property type="entry name" value="Transferase(Phosphotransferase) domain 1"/>
    <property type="match status" value="1"/>
</dbReference>
<dbReference type="Proteomes" id="UP000642094">
    <property type="component" value="Unassembled WGS sequence"/>
</dbReference>
<keyword evidence="13" id="KW-1185">Reference proteome</keyword>
<evidence type="ECO:0000313" key="13">
    <source>
        <dbReference type="Proteomes" id="UP000642094"/>
    </source>
</evidence>
<dbReference type="InterPro" id="IPR008271">
    <property type="entry name" value="Ser/Thr_kinase_AS"/>
</dbReference>
<dbReference type="InterPro" id="IPR011009">
    <property type="entry name" value="Kinase-like_dom_sf"/>
</dbReference>
<reference evidence="12 13" key="1">
    <citation type="journal article" date="2020" name="ISME J.">
        <title>Comparative genomics reveals insights into cyanobacterial evolution and habitat adaptation.</title>
        <authorList>
            <person name="Chen M.Y."/>
            <person name="Teng W.K."/>
            <person name="Zhao L."/>
            <person name="Hu C.X."/>
            <person name="Zhou Y.K."/>
            <person name="Han B.P."/>
            <person name="Song L.R."/>
            <person name="Shu W.S."/>
        </authorList>
    </citation>
    <scope>NUCLEOTIDE SEQUENCE [LARGE SCALE GENOMIC DNA]</scope>
    <source>
        <strain evidence="12 13">FACHB-723</strain>
    </source>
</reference>
<feature type="region of interest" description="Disordered" evidence="10">
    <location>
        <begin position="467"/>
        <end position="501"/>
    </location>
</feature>
<proteinExistence type="predicted"/>
<comment type="catalytic activity">
    <reaction evidence="7">
        <text>L-threonyl-[protein] + ATP = O-phospho-L-threonyl-[protein] + ADP + H(+)</text>
        <dbReference type="Rhea" id="RHEA:46608"/>
        <dbReference type="Rhea" id="RHEA-COMP:11060"/>
        <dbReference type="Rhea" id="RHEA-COMP:11605"/>
        <dbReference type="ChEBI" id="CHEBI:15378"/>
        <dbReference type="ChEBI" id="CHEBI:30013"/>
        <dbReference type="ChEBI" id="CHEBI:30616"/>
        <dbReference type="ChEBI" id="CHEBI:61977"/>
        <dbReference type="ChEBI" id="CHEBI:456216"/>
        <dbReference type="EC" id="2.7.11.1"/>
    </reaction>
</comment>
<evidence type="ECO:0000256" key="3">
    <source>
        <dbReference type="ARBA" id="ARBA00022679"/>
    </source>
</evidence>
<dbReference type="EMBL" id="JACJQB010000018">
    <property type="protein sequence ID" value="MBD2188596.1"/>
    <property type="molecule type" value="Genomic_DNA"/>
</dbReference>
<dbReference type="PANTHER" id="PTHR24363:SF0">
    <property type="entry name" value="SERINE_THREONINE KINASE LIKE DOMAIN CONTAINING 1"/>
    <property type="match status" value="1"/>
</dbReference>
<dbReference type="InterPro" id="IPR017441">
    <property type="entry name" value="Protein_kinase_ATP_BS"/>
</dbReference>
<name>A0ABR7ZZ93_9CYAN</name>
<dbReference type="SUPFAM" id="SSF56112">
    <property type="entry name" value="Protein kinase-like (PK-like)"/>
    <property type="match status" value="1"/>
</dbReference>
<dbReference type="PROSITE" id="PS00108">
    <property type="entry name" value="PROTEIN_KINASE_ST"/>
    <property type="match status" value="1"/>
</dbReference>
<evidence type="ECO:0000259" key="11">
    <source>
        <dbReference type="PROSITE" id="PS50011"/>
    </source>
</evidence>
<evidence type="ECO:0000256" key="9">
    <source>
        <dbReference type="PROSITE-ProRule" id="PRU10141"/>
    </source>
</evidence>
<evidence type="ECO:0000256" key="8">
    <source>
        <dbReference type="ARBA" id="ARBA00048679"/>
    </source>
</evidence>
<dbReference type="PROSITE" id="PS00107">
    <property type="entry name" value="PROTEIN_KINASE_ATP"/>
    <property type="match status" value="1"/>
</dbReference>
<keyword evidence="3" id="KW-0808">Transferase</keyword>
<evidence type="ECO:0000256" key="4">
    <source>
        <dbReference type="ARBA" id="ARBA00022741"/>
    </source>
</evidence>
<evidence type="ECO:0000256" key="7">
    <source>
        <dbReference type="ARBA" id="ARBA00047899"/>
    </source>
</evidence>
<comment type="catalytic activity">
    <reaction evidence="8">
        <text>L-seryl-[protein] + ATP = O-phospho-L-seryl-[protein] + ADP + H(+)</text>
        <dbReference type="Rhea" id="RHEA:17989"/>
        <dbReference type="Rhea" id="RHEA-COMP:9863"/>
        <dbReference type="Rhea" id="RHEA-COMP:11604"/>
        <dbReference type="ChEBI" id="CHEBI:15378"/>
        <dbReference type="ChEBI" id="CHEBI:29999"/>
        <dbReference type="ChEBI" id="CHEBI:30616"/>
        <dbReference type="ChEBI" id="CHEBI:83421"/>
        <dbReference type="ChEBI" id="CHEBI:456216"/>
        <dbReference type="EC" id="2.7.11.1"/>
    </reaction>
</comment>
<dbReference type="GO" id="GO:0004674">
    <property type="term" value="F:protein serine/threonine kinase activity"/>
    <property type="evidence" value="ECO:0007669"/>
    <property type="project" value="UniProtKB-KW"/>
</dbReference>
<keyword evidence="4 9" id="KW-0547">Nucleotide-binding</keyword>
<dbReference type="SMART" id="SM00220">
    <property type="entry name" value="S_TKc"/>
    <property type="match status" value="1"/>
</dbReference>
<evidence type="ECO:0000256" key="5">
    <source>
        <dbReference type="ARBA" id="ARBA00022777"/>
    </source>
</evidence>
<keyword evidence="5 12" id="KW-0418">Kinase</keyword>
<evidence type="ECO:0000256" key="1">
    <source>
        <dbReference type="ARBA" id="ARBA00012513"/>
    </source>
</evidence>
<dbReference type="Pfam" id="PF00069">
    <property type="entry name" value="Pkinase"/>
    <property type="match status" value="1"/>
</dbReference>
<protein>
    <recommendedName>
        <fullName evidence="1">non-specific serine/threonine protein kinase</fullName>
        <ecNumber evidence="1">2.7.11.1</ecNumber>
    </recommendedName>
</protein>
<feature type="binding site" evidence="9">
    <location>
        <position position="40"/>
    </location>
    <ligand>
        <name>ATP</name>
        <dbReference type="ChEBI" id="CHEBI:30616"/>
    </ligand>
</feature>
<feature type="domain" description="Protein kinase" evidence="11">
    <location>
        <begin position="9"/>
        <end position="280"/>
    </location>
</feature>
<evidence type="ECO:0000256" key="10">
    <source>
        <dbReference type="SAM" id="MobiDB-lite"/>
    </source>
</evidence>
<evidence type="ECO:0000256" key="6">
    <source>
        <dbReference type="ARBA" id="ARBA00022840"/>
    </source>
</evidence>
<dbReference type="InterPro" id="IPR000719">
    <property type="entry name" value="Prot_kinase_dom"/>
</dbReference>